<accession>A0ABD2KWS3</accession>
<comment type="caution">
    <text evidence="2">The sequence shown here is derived from an EMBL/GenBank/DDBJ whole genome shotgun (WGS) entry which is preliminary data.</text>
</comment>
<dbReference type="EMBL" id="JBICBT010000626">
    <property type="protein sequence ID" value="KAL3107127.1"/>
    <property type="molecule type" value="Genomic_DNA"/>
</dbReference>
<dbReference type="Proteomes" id="UP001620626">
    <property type="component" value="Unassembled WGS sequence"/>
</dbReference>
<evidence type="ECO:0000313" key="2">
    <source>
        <dbReference type="EMBL" id="KAL3107127.1"/>
    </source>
</evidence>
<keyword evidence="3" id="KW-1185">Reference proteome</keyword>
<reference evidence="2 3" key="1">
    <citation type="submission" date="2024-10" db="EMBL/GenBank/DDBJ databases">
        <authorList>
            <person name="Kim D."/>
        </authorList>
    </citation>
    <scope>NUCLEOTIDE SEQUENCE [LARGE SCALE GENOMIC DNA]</scope>
    <source>
        <strain evidence="2">BH-2024</strain>
    </source>
</reference>
<protein>
    <submittedName>
        <fullName evidence="2">Uncharacterized protein</fullName>
    </submittedName>
</protein>
<name>A0ABD2KWS3_9BILA</name>
<evidence type="ECO:0000256" key="1">
    <source>
        <dbReference type="SAM" id="MobiDB-lite"/>
    </source>
</evidence>
<sequence length="127" mass="13742">MYSPLFGTPIGRFFFPIIIYPPPFPNLCARCCRSPLCNHFDGRNFLLNDDSAVQQMSTADEGFSFGEADEEAADSVLENHNEKSQKENGAIGGKAGKSTGGGGEALLAWVLMTICANAFHSICYLVN</sequence>
<feature type="region of interest" description="Disordered" evidence="1">
    <location>
        <begin position="74"/>
        <end position="97"/>
    </location>
</feature>
<feature type="compositionally biased region" description="Basic and acidic residues" evidence="1">
    <location>
        <begin position="77"/>
        <end position="86"/>
    </location>
</feature>
<organism evidence="2 3">
    <name type="scientific">Heterodera trifolii</name>
    <dbReference type="NCBI Taxonomy" id="157864"/>
    <lineage>
        <taxon>Eukaryota</taxon>
        <taxon>Metazoa</taxon>
        <taxon>Ecdysozoa</taxon>
        <taxon>Nematoda</taxon>
        <taxon>Chromadorea</taxon>
        <taxon>Rhabditida</taxon>
        <taxon>Tylenchina</taxon>
        <taxon>Tylenchomorpha</taxon>
        <taxon>Tylenchoidea</taxon>
        <taxon>Heteroderidae</taxon>
        <taxon>Heteroderinae</taxon>
        <taxon>Heterodera</taxon>
    </lineage>
</organism>
<proteinExistence type="predicted"/>
<evidence type="ECO:0000313" key="3">
    <source>
        <dbReference type="Proteomes" id="UP001620626"/>
    </source>
</evidence>
<gene>
    <name evidence="2" type="ORF">niasHT_019523</name>
</gene>
<dbReference type="AlphaFoldDB" id="A0ABD2KWS3"/>